<reference evidence="3" key="1">
    <citation type="submission" date="2023-07" db="EMBL/GenBank/DDBJ databases">
        <title>Whole genome shotgun sequence of Streptomyces spororaveus NBRC 15456.</title>
        <authorList>
            <person name="Komaki H."/>
            <person name="Tamura T."/>
        </authorList>
    </citation>
    <scope>NUCLEOTIDE SEQUENCE [LARGE SCALE GENOMIC DNA]</scope>
    <source>
        <strain evidence="3">NBRC 15456</strain>
    </source>
</reference>
<dbReference type="EMBL" id="BNED01000005">
    <property type="protein sequence ID" value="GHI75529.1"/>
    <property type="molecule type" value="Genomic_DNA"/>
</dbReference>
<accession>A0ABQ3T554</accession>
<feature type="region of interest" description="Disordered" evidence="1">
    <location>
        <begin position="131"/>
        <end position="153"/>
    </location>
</feature>
<comment type="caution">
    <text evidence="2">The sequence shown here is derived from an EMBL/GenBank/DDBJ whole genome shotgun (WGS) entry which is preliminary data.</text>
</comment>
<dbReference type="Proteomes" id="UP000608522">
    <property type="component" value="Unassembled WGS sequence"/>
</dbReference>
<evidence type="ECO:0000256" key="1">
    <source>
        <dbReference type="SAM" id="MobiDB-lite"/>
    </source>
</evidence>
<evidence type="ECO:0000313" key="2">
    <source>
        <dbReference type="EMBL" id="GHI75529.1"/>
    </source>
</evidence>
<proteinExistence type="predicted"/>
<name>A0ABQ3T554_9ACTN</name>
<dbReference type="PROSITE" id="PS51257">
    <property type="entry name" value="PROKAR_LIPOPROTEIN"/>
    <property type="match status" value="1"/>
</dbReference>
<organism evidence="2 3">
    <name type="scientific">Streptomyces spororaveus</name>
    <dbReference type="NCBI Taxonomy" id="284039"/>
    <lineage>
        <taxon>Bacteria</taxon>
        <taxon>Bacillati</taxon>
        <taxon>Actinomycetota</taxon>
        <taxon>Actinomycetes</taxon>
        <taxon>Kitasatosporales</taxon>
        <taxon>Streptomycetaceae</taxon>
        <taxon>Streptomyces</taxon>
    </lineage>
</organism>
<sequence length="153" mass="16334">MRAVAALAACTALVAGCGNDTAPDRGYPELGKALGSLSRGLDEACAETDTPESCAEDLDTLAAPTERAFTQVLEHKLLDAGAVEAMDELDRARELRVTAAREARARQDPRDPALAHAVAAEKRAYQRLLTELERLRTAPPPGDGTDSVRRPRS</sequence>
<protein>
    <recommendedName>
        <fullName evidence="4">Lipoprotein</fullName>
    </recommendedName>
</protein>
<evidence type="ECO:0008006" key="4">
    <source>
        <dbReference type="Google" id="ProtNLM"/>
    </source>
</evidence>
<keyword evidence="3" id="KW-1185">Reference proteome</keyword>
<evidence type="ECO:0000313" key="3">
    <source>
        <dbReference type="Proteomes" id="UP000608522"/>
    </source>
</evidence>
<gene>
    <name evidence="2" type="ORF">Sspor_10900</name>
</gene>
<dbReference type="RefSeq" id="WP_344548222.1">
    <property type="nucleotide sequence ID" value="NZ_BAAATO010000004.1"/>
</dbReference>